<evidence type="ECO:0000313" key="1">
    <source>
        <dbReference type="EMBL" id="VYT54627.1"/>
    </source>
</evidence>
<name>A0A6N2XLC7_CITAM</name>
<dbReference type="AlphaFoldDB" id="A0A6N2XLC7"/>
<dbReference type="EMBL" id="CACRTI010000020">
    <property type="protein sequence ID" value="VYT54627.1"/>
    <property type="molecule type" value="Genomic_DNA"/>
</dbReference>
<reference evidence="1" key="1">
    <citation type="submission" date="2019-11" db="EMBL/GenBank/DDBJ databases">
        <authorList>
            <person name="Feng L."/>
        </authorList>
    </citation>
    <scope>NUCLEOTIDE SEQUENCE</scope>
    <source>
        <strain evidence="1">CAmalonaticusLFYP1</strain>
    </source>
</reference>
<gene>
    <name evidence="1" type="ORF">CALFYP1_01449</name>
</gene>
<proteinExistence type="predicted"/>
<organism evidence="1">
    <name type="scientific">Citrobacter amalonaticus</name>
    <dbReference type="NCBI Taxonomy" id="35703"/>
    <lineage>
        <taxon>Bacteria</taxon>
        <taxon>Pseudomonadati</taxon>
        <taxon>Pseudomonadota</taxon>
        <taxon>Gammaproteobacteria</taxon>
        <taxon>Enterobacterales</taxon>
        <taxon>Enterobacteriaceae</taxon>
        <taxon>Citrobacter</taxon>
    </lineage>
</organism>
<protein>
    <submittedName>
        <fullName evidence="1">Uncharacterized protein</fullName>
    </submittedName>
</protein>
<sequence>MSAPRSQQTLSSVTFSALCQERTLLTLHCINHWGQVNTFLLPANLPVCADFRIEMDIHFIFVKYRMYYATFSQRIMDSSHFFFFMRVADTQCWCGSALD</sequence>
<accession>A0A6N2XLC7</accession>